<gene>
    <name evidence="1" type="ORF">IAC42_04115</name>
</gene>
<evidence type="ECO:0000313" key="1">
    <source>
        <dbReference type="EMBL" id="MBO8442924.1"/>
    </source>
</evidence>
<organism evidence="1 2">
    <name type="scientific">Candidatus Aphodenecus pullistercoris</name>
    <dbReference type="NCBI Taxonomy" id="2840669"/>
    <lineage>
        <taxon>Bacteria</taxon>
        <taxon>Pseudomonadati</taxon>
        <taxon>Spirochaetota</taxon>
        <taxon>Spirochaetia</taxon>
        <taxon>Spirochaetales</taxon>
        <taxon>Candidatus Aphodenecus</taxon>
    </lineage>
</organism>
<dbReference type="Gene3D" id="3.20.80.10">
    <property type="entry name" value="Regulatory factor, effector binding domain"/>
    <property type="match status" value="1"/>
</dbReference>
<dbReference type="Proteomes" id="UP000823633">
    <property type="component" value="Unassembled WGS sequence"/>
</dbReference>
<proteinExistence type="predicted"/>
<dbReference type="EMBL" id="JADIMU010000026">
    <property type="protein sequence ID" value="MBO8442924.1"/>
    <property type="molecule type" value="Genomic_DNA"/>
</dbReference>
<reference evidence="1" key="1">
    <citation type="submission" date="2020-10" db="EMBL/GenBank/DDBJ databases">
        <authorList>
            <person name="Gilroy R."/>
        </authorList>
    </citation>
    <scope>NUCLEOTIDE SEQUENCE</scope>
    <source>
        <strain evidence="1">11167</strain>
    </source>
</reference>
<name>A0A9D9E7T3_9SPIR</name>
<sequence>MSYDVKKEEKEYYQPKARPQILYLPQMRFISLDVEDEEGIAEGHQRLVGAMKEIRSWDLAGSYDFVMPPLELLWRNGKDPSKLPLASRRSFSVTLALRLPSFVPAFEVGSRLEGITCLTLEELECVQFLHTGSLARLKEGVAEADTYVKDFGLGIDTSLRRYHEIRLNDHLKTPTAKWRTVVRIPLSPS</sequence>
<protein>
    <submittedName>
        <fullName evidence="1">GyrI-like domain-containing protein</fullName>
    </submittedName>
</protein>
<reference evidence="1" key="2">
    <citation type="journal article" date="2021" name="PeerJ">
        <title>Extensive microbial diversity within the chicken gut microbiome revealed by metagenomics and culture.</title>
        <authorList>
            <person name="Gilroy R."/>
            <person name="Ravi A."/>
            <person name="Getino M."/>
            <person name="Pursley I."/>
            <person name="Horton D.L."/>
            <person name="Alikhan N.F."/>
            <person name="Baker D."/>
            <person name="Gharbi K."/>
            <person name="Hall N."/>
            <person name="Watson M."/>
            <person name="Adriaenssens E.M."/>
            <person name="Foster-Nyarko E."/>
            <person name="Jarju S."/>
            <person name="Secka A."/>
            <person name="Antonio M."/>
            <person name="Oren A."/>
            <person name="Chaudhuri R.R."/>
            <person name="La Ragione R."/>
            <person name="Hildebrand F."/>
            <person name="Pallen M.J."/>
        </authorList>
    </citation>
    <scope>NUCLEOTIDE SEQUENCE</scope>
    <source>
        <strain evidence="1">11167</strain>
    </source>
</reference>
<dbReference type="InterPro" id="IPR011256">
    <property type="entry name" value="Reg_factor_effector_dom_sf"/>
</dbReference>
<comment type="caution">
    <text evidence="1">The sequence shown here is derived from an EMBL/GenBank/DDBJ whole genome shotgun (WGS) entry which is preliminary data.</text>
</comment>
<evidence type="ECO:0000313" key="2">
    <source>
        <dbReference type="Proteomes" id="UP000823633"/>
    </source>
</evidence>
<accession>A0A9D9E7T3</accession>
<dbReference type="AlphaFoldDB" id="A0A9D9E7T3"/>